<sequence length="288" mass="31648">MSKKIPAPLIAAISDLVVAHETHAKINSLFMHAGASGDAPDETKFNKLNKCITWLQTTNREHSAPLDVAGAILEKYLDDPQYQEDKTAELPSWLAPIQSSATKDIARIKKILENNNLMYMQGGRITEGLSTPTQTLSDIIRGRDLQSIEIEFDRALENVTKDPGEAVLAASNILESLCQTYIEDEVPDLMPKKKDIQGVWAVVKDQLGLEPRSLEDNDLKAILGGLSAIVTGIGSLRTHASASHGKGRTRYNLEPRHARLAIHSAHTLVSFIIETWDKRKAAQSKLTG</sequence>
<dbReference type="RefSeq" id="WP_252420771.1">
    <property type="nucleotide sequence ID" value="NZ_CP101948.1"/>
</dbReference>
<evidence type="ECO:0000313" key="3">
    <source>
        <dbReference type="Proteomes" id="UP001239426"/>
    </source>
</evidence>
<organism evidence="2 3">
    <name type="scientific">Aeromonas salmonicida</name>
    <dbReference type="NCBI Taxonomy" id="645"/>
    <lineage>
        <taxon>Bacteria</taxon>
        <taxon>Pseudomonadati</taxon>
        <taxon>Pseudomonadota</taxon>
        <taxon>Gammaproteobacteria</taxon>
        <taxon>Aeromonadales</taxon>
        <taxon>Aeromonadaceae</taxon>
        <taxon>Aeromonas</taxon>
    </lineage>
</organism>
<reference evidence="2" key="1">
    <citation type="submission" date="2023-05" db="EMBL/GenBank/DDBJ databases">
        <title>Aeromonas salmonicida 57, complete genome.</title>
        <authorList>
            <person name="Shao L."/>
        </authorList>
    </citation>
    <scope>NUCLEOTIDE SEQUENCE</scope>
    <source>
        <strain evidence="2">57</strain>
    </source>
</reference>
<accession>A0AAX3VTI2</accession>
<dbReference type="EMBL" id="CP124841">
    <property type="protein sequence ID" value="WHF37251.1"/>
    <property type="molecule type" value="Genomic_DNA"/>
</dbReference>
<evidence type="ECO:0000313" key="2">
    <source>
        <dbReference type="EMBL" id="WHF37251.1"/>
    </source>
</evidence>
<proteinExistence type="predicted"/>
<evidence type="ECO:0000259" key="1">
    <source>
        <dbReference type="Pfam" id="PF14355"/>
    </source>
</evidence>
<name>A0AAX3VTI2_AERSA</name>
<dbReference type="AlphaFoldDB" id="A0AAX3VTI2"/>
<dbReference type="InterPro" id="IPR026001">
    <property type="entry name" value="Abi-like_C"/>
</dbReference>
<gene>
    <name evidence="2" type="ORF">QLQ87_02450</name>
</gene>
<dbReference type="Proteomes" id="UP001239426">
    <property type="component" value="Chromosome"/>
</dbReference>
<protein>
    <submittedName>
        <fullName evidence="2">Abortive infection family protein</fullName>
    </submittedName>
</protein>
<feature type="domain" description="Abortive infection protein-like C-terminal" evidence="1">
    <location>
        <begin position="203"/>
        <end position="274"/>
    </location>
</feature>
<dbReference type="Pfam" id="PF14355">
    <property type="entry name" value="Abi_C"/>
    <property type="match status" value="1"/>
</dbReference>